<proteinExistence type="predicted"/>
<accession>A0A2M3ZTT6</accession>
<organism evidence="1">
    <name type="scientific">Anopheles braziliensis</name>
    <dbReference type="NCBI Taxonomy" id="58242"/>
    <lineage>
        <taxon>Eukaryota</taxon>
        <taxon>Metazoa</taxon>
        <taxon>Ecdysozoa</taxon>
        <taxon>Arthropoda</taxon>
        <taxon>Hexapoda</taxon>
        <taxon>Insecta</taxon>
        <taxon>Pterygota</taxon>
        <taxon>Neoptera</taxon>
        <taxon>Endopterygota</taxon>
        <taxon>Diptera</taxon>
        <taxon>Nematocera</taxon>
        <taxon>Culicoidea</taxon>
        <taxon>Culicidae</taxon>
        <taxon>Anophelinae</taxon>
        <taxon>Anopheles</taxon>
    </lineage>
</organism>
<reference evidence="1" key="1">
    <citation type="submission" date="2018-01" db="EMBL/GenBank/DDBJ databases">
        <title>An insight into the sialome of Amazonian anophelines.</title>
        <authorList>
            <person name="Ribeiro J.M."/>
            <person name="Scarpassa V."/>
            <person name="Calvo E."/>
        </authorList>
    </citation>
    <scope>NUCLEOTIDE SEQUENCE</scope>
    <source>
        <tissue evidence="1">Salivary glands</tissue>
    </source>
</reference>
<dbReference type="AlphaFoldDB" id="A0A2M3ZTT6"/>
<evidence type="ECO:0000313" key="1">
    <source>
        <dbReference type="EMBL" id="MBW31939.1"/>
    </source>
</evidence>
<sequence>MLIKSTIVSSVSMSAGVAIVTGAPTNRQLWPSTLMMYVSFRKITVRSYCTLNRPGTDALRRNMIRVGS</sequence>
<protein>
    <submittedName>
        <fullName evidence="1">Putative secreted peptide</fullName>
    </submittedName>
</protein>
<dbReference type="EMBL" id="GGFM01011188">
    <property type="protein sequence ID" value="MBW31939.1"/>
    <property type="molecule type" value="Transcribed_RNA"/>
</dbReference>
<name>A0A2M3ZTT6_9DIPT</name>